<keyword evidence="1 9" id="KW-0963">Cytoplasm</keyword>
<dbReference type="RefSeq" id="WP_229039687.1">
    <property type="nucleotide sequence ID" value="NZ_JADMYR010000008.1"/>
</dbReference>
<evidence type="ECO:0000256" key="1">
    <source>
        <dbReference type="ARBA" id="ARBA00022490"/>
    </source>
</evidence>
<keyword evidence="3 9" id="KW-0548">Nucleotidyltransferase</keyword>
<dbReference type="Pfam" id="PF01467">
    <property type="entry name" value="CTP_transf_like"/>
    <property type="match status" value="1"/>
</dbReference>
<evidence type="ECO:0000256" key="8">
    <source>
        <dbReference type="ARBA" id="ARBA00029346"/>
    </source>
</evidence>
<evidence type="ECO:0000256" key="7">
    <source>
        <dbReference type="ARBA" id="ARBA00022993"/>
    </source>
</evidence>
<dbReference type="GO" id="GO:0015937">
    <property type="term" value="P:coenzyme A biosynthetic process"/>
    <property type="evidence" value="ECO:0007669"/>
    <property type="project" value="UniProtKB-UniRule"/>
</dbReference>
<feature type="binding site" evidence="9">
    <location>
        <position position="43"/>
    </location>
    <ligand>
        <name>ATP</name>
        <dbReference type="ChEBI" id="CHEBI:30616"/>
    </ligand>
</feature>
<evidence type="ECO:0000256" key="6">
    <source>
        <dbReference type="ARBA" id="ARBA00022842"/>
    </source>
</evidence>
<proteinExistence type="inferred from homology"/>
<keyword evidence="6 9" id="KW-0460">Magnesium</keyword>
<feature type="site" description="Transition state stabilizer" evidence="9">
    <location>
        <position position="43"/>
    </location>
</feature>
<comment type="similarity">
    <text evidence="9">Belongs to the bacterial CoaD family.</text>
</comment>
<dbReference type="GO" id="GO:0005524">
    <property type="term" value="F:ATP binding"/>
    <property type="evidence" value="ECO:0007669"/>
    <property type="project" value="UniProtKB-KW"/>
</dbReference>
<evidence type="ECO:0000256" key="5">
    <source>
        <dbReference type="ARBA" id="ARBA00022840"/>
    </source>
</evidence>
<organism evidence="12 13">
    <name type="scientific">Odoribacter splanchnicus</name>
    <dbReference type="NCBI Taxonomy" id="28118"/>
    <lineage>
        <taxon>Bacteria</taxon>
        <taxon>Pseudomonadati</taxon>
        <taxon>Bacteroidota</taxon>
        <taxon>Bacteroidia</taxon>
        <taxon>Bacteroidales</taxon>
        <taxon>Odoribacteraceae</taxon>
        <taxon>Odoribacter</taxon>
    </lineage>
</organism>
<dbReference type="SUPFAM" id="SSF52374">
    <property type="entry name" value="Nucleotidylyl transferase"/>
    <property type="match status" value="1"/>
</dbReference>
<feature type="binding site" evidence="9">
    <location>
        <position position="67"/>
    </location>
    <ligand>
        <name>substrate</name>
    </ligand>
</feature>
<comment type="subunit">
    <text evidence="9">Homohexamer.</text>
</comment>
<feature type="binding site" evidence="9">
    <location>
        <begin position="114"/>
        <end position="116"/>
    </location>
    <ligand>
        <name>ATP</name>
        <dbReference type="ChEBI" id="CHEBI:30616"/>
    </ligand>
</feature>
<dbReference type="NCBIfam" id="TIGR01510">
    <property type="entry name" value="coaD_prev_kdtB"/>
    <property type="match status" value="1"/>
</dbReference>
<dbReference type="InterPro" id="IPR001980">
    <property type="entry name" value="PPAT"/>
</dbReference>
<dbReference type="Gene3D" id="3.40.50.620">
    <property type="entry name" value="HUPs"/>
    <property type="match status" value="1"/>
</dbReference>
<dbReference type="InterPro" id="IPR014729">
    <property type="entry name" value="Rossmann-like_a/b/a_fold"/>
</dbReference>
<feature type="binding site" evidence="9">
    <location>
        <begin position="149"/>
        <end position="155"/>
    </location>
    <ligand>
        <name>ATP</name>
        <dbReference type="ChEBI" id="CHEBI:30616"/>
    </ligand>
</feature>
<feature type="binding site" evidence="9">
    <location>
        <begin position="35"/>
        <end position="36"/>
    </location>
    <ligand>
        <name>ATP</name>
        <dbReference type="ChEBI" id="CHEBI:30616"/>
    </ligand>
</feature>
<keyword evidence="10" id="KW-0812">Transmembrane</keyword>
<dbReference type="HAMAP" id="MF_00151">
    <property type="entry name" value="PPAT_bact"/>
    <property type="match status" value="1"/>
</dbReference>
<feature type="transmembrane region" description="Helical" evidence="10">
    <location>
        <begin position="6"/>
        <end position="23"/>
    </location>
</feature>
<feature type="binding site" evidence="9">
    <location>
        <position position="99"/>
    </location>
    <ligand>
        <name>substrate</name>
    </ligand>
</feature>
<comment type="catalytic activity">
    <reaction evidence="8 9">
        <text>(R)-4'-phosphopantetheine + ATP + H(+) = 3'-dephospho-CoA + diphosphate</text>
        <dbReference type="Rhea" id="RHEA:19801"/>
        <dbReference type="ChEBI" id="CHEBI:15378"/>
        <dbReference type="ChEBI" id="CHEBI:30616"/>
        <dbReference type="ChEBI" id="CHEBI:33019"/>
        <dbReference type="ChEBI" id="CHEBI:57328"/>
        <dbReference type="ChEBI" id="CHEBI:61723"/>
        <dbReference type="EC" id="2.7.7.3"/>
    </reaction>
</comment>
<comment type="caution">
    <text evidence="12">The sequence shown here is derived from an EMBL/GenBank/DDBJ whole genome shotgun (WGS) entry which is preliminary data.</text>
</comment>
<evidence type="ECO:0000259" key="11">
    <source>
        <dbReference type="Pfam" id="PF01467"/>
    </source>
</evidence>
<keyword evidence="2 9" id="KW-0808">Transferase</keyword>
<dbReference type="InterPro" id="IPR004821">
    <property type="entry name" value="Cyt_trans-like"/>
</dbReference>
<comment type="cofactor">
    <cofactor evidence="9">
        <name>Mg(2+)</name>
        <dbReference type="ChEBI" id="CHEBI:18420"/>
    </cofactor>
</comment>
<dbReference type="PANTHER" id="PTHR21342">
    <property type="entry name" value="PHOSPHOPANTETHEINE ADENYLYLTRANSFERASE"/>
    <property type="match status" value="1"/>
</dbReference>
<evidence type="ECO:0000313" key="13">
    <source>
        <dbReference type="Proteomes" id="UP001199750"/>
    </source>
</evidence>
<reference evidence="12" key="1">
    <citation type="submission" date="2022-01" db="EMBL/GenBank/DDBJ databases">
        <title>Collection of gut derived symbiotic bacterial strains cultured from healthy donors.</title>
        <authorList>
            <person name="Lin H."/>
            <person name="Kohout C."/>
            <person name="Waligurski E."/>
            <person name="Pamer E.G."/>
        </authorList>
    </citation>
    <scope>NUCLEOTIDE SEQUENCE</scope>
    <source>
        <strain evidence="12">DFI.1.149</strain>
    </source>
</reference>
<gene>
    <name evidence="9 12" type="primary">coaD</name>
    <name evidence="12" type="ORF">L0P03_20685</name>
</gene>
<comment type="subcellular location">
    <subcellularLocation>
        <location evidence="9">Cytoplasm</location>
    </subcellularLocation>
</comment>
<feature type="domain" description="Cytidyltransferase-like" evidence="11">
    <location>
        <begin position="31"/>
        <end position="159"/>
    </location>
</feature>
<dbReference type="NCBIfam" id="TIGR00125">
    <property type="entry name" value="cyt_tran_rel"/>
    <property type="match status" value="1"/>
</dbReference>
<dbReference type="EMBL" id="JAKNDN010000066">
    <property type="protein sequence ID" value="MCG4962237.1"/>
    <property type="molecule type" value="Genomic_DNA"/>
</dbReference>
<dbReference type="GO" id="GO:0005737">
    <property type="term" value="C:cytoplasm"/>
    <property type="evidence" value="ECO:0007669"/>
    <property type="project" value="UniProtKB-SubCell"/>
</dbReference>
<keyword evidence="4 9" id="KW-0547">Nucleotide-binding</keyword>
<keyword evidence="7 9" id="KW-0173">Coenzyme A biosynthesis</keyword>
<dbReference type="PANTHER" id="PTHR21342:SF1">
    <property type="entry name" value="PHOSPHOPANTETHEINE ADENYLYLTRANSFERASE"/>
    <property type="match status" value="1"/>
</dbReference>
<keyword evidence="5 9" id="KW-0067">ATP-binding</keyword>
<comment type="function">
    <text evidence="9">Reversibly transfers an adenylyl group from ATP to 4'-phosphopantetheine, yielding dephospho-CoA (dPCoA) and pyrophosphate.</text>
</comment>
<name>A0AAW5CLN5_9BACT</name>
<sequence length="187" mass="21311">MAIFLTFSFIYNVCFAMFVGLIYSTMEKIAVFPGSFDPFTVGHEEIVRRGLKLFDKIIIAVGVNPVKKEFLDTDCRIRLIRKAFEDTDRVTVEPYFGLTVDFCRQVNAHIIIRGLRTAADFEYERAVGQANRAMDGRIETVFVLTSTEHTFVSSTIVRNIYLNGGDVTRFLPERLTTEDLRECEKGG</sequence>
<evidence type="ECO:0000256" key="4">
    <source>
        <dbReference type="ARBA" id="ARBA00022741"/>
    </source>
</evidence>
<dbReference type="AlphaFoldDB" id="A0AAW5CLN5"/>
<feature type="binding site" evidence="9">
    <location>
        <position position="124"/>
    </location>
    <ligand>
        <name>ATP</name>
        <dbReference type="ChEBI" id="CHEBI:30616"/>
    </ligand>
</feature>
<dbReference type="Proteomes" id="UP001199750">
    <property type="component" value="Unassembled WGS sequence"/>
</dbReference>
<dbReference type="PRINTS" id="PR01020">
    <property type="entry name" value="LPSBIOSNTHSS"/>
</dbReference>
<evidence type="ECO:0000313" key="12">
    <source>
        <dbReference type="EMBL" id="MCG4962237.1"/>
    </source>
</evidence>
<evidence type="ECO:0000256" key="3">
    <source>
        <dbReference type="ARBA" id="ARBA00022695"/>
    </source>
</evidence>
<dbReference type="EC" id="2.7.7.3" evidence="9"/>
<keyword evidence="10" id="KW-1133">Transmembrane helix</keyword>
<keyword evidence="10" id="KW-0472">Membrane</keyword>
<accession>A0AAW5CLN5</accession>
<dbReference type="GO" id="GO:0004595">
    <property type="term" value="F:pantetheine-phosphate adenylyltransferase activity"/>
    <property type="evidence" value="ECO:0007669"/>
    <property type="project" value="UniProtKB-UniRule"/>
</dbReference>
<comment type="pathway">
    <text evidence="9">Cofactor biosynthesis; coenzyme A biosynthesis; CoA from (R)-pantothenate: step 4/5.</text>
</comment>
<evidence type="ECO:0000256" key="9">
    <source>
        <dbReference type="HAMAP-Rule" id="MF_00151"/>
    </source>
</evidence>
<feature type="binding site" evidence="9">
    <location>
        <position position="113"/>
    </location>
    <ligand>
        <name>substrate</name>
    </ligand>
</feature>
<feature type="binding site" evidence="9">
    <location>
        <position position="35"/>
    </location>
    <ligand>
        <name>substrate</name>
    </ligand>
</feature>
<evidence type="ECO:0000256" key="2">
    <source>
        <dbReference type="ARBA" id="ARBA00022679"/>
    </source>
</evidence>
<evidence type="ECO:0000256" key="10">
    <source>
        <dbReference type="SAM" id="Phobius"/>
    </source>
</evidence>
<protein>
    <recommendedName>
        <fullName evidence="9">Phosphopantetheine adenylyltransferase</fullName>
        <ecNumber evidence="9">2.7.7.3</ecNumber>
    </recommendedName>
    <alternativeName>
        <fullName evidence="9">Dephospho-CoA pyrophosphorylase</fullName>
    </alternativeName>
    <alternativeName>
        <fullName evidence="9">Pantetheine-phosphate adenylyltransferase</fullName>
        <shortName evidence="9">PPAT</shortName>
    </alternativeName>
</protein>